<proteinExistence type="predicted"/>
<evidence type="ECO:0000313" key="1">
    <source>
        <dbReference type="EMBL" id="TVU55773.1"/>
    </source>
</evidence>
<sequence length="153" mass="16071">MALELGVINDRVGNGHGAVFGDGVRELDTPSDQVVSDLGACAVLVWGISCVAWAYRADAAVTWDWNRDSLAVDDEISGVVVALLVKACEEPQFAADVFLAVDKVSQGAGDNGPGPRKVDTSGVSYAAWVSVADVSASKVSGARRLHQECRLRV</sequence>
<comment type="caution">
    <text evidence="1">The sequence shown here is derived from an EMBL/GenBank/DDBJ whole genome shotgun (WGS) entry which is preliminary data.</text>
</comment>
<protein>
    <submittedName>
        <fullName evidence="1">Uncharacterized protein</fullName>
    </submittedName>
</protein>
<name>A0A558GFX1_9CORY</name>
<accession>A0A558GFX1</accession>
<dbReference type="EMBL" id="VMTY01000086">
    <property type="protein sequence ID" value="TVU55773.1"/>
    <property type="molecule type" value="Genomic_DNA"/>
</dbReference>
<feature type="non-terminal residue" evidence="1">
    <location>
        <position position="153"/>
    </location>
</feature>
<dbReference type="Proteomes" id="UP000320531">
    <property type="component" value="Unassembled WGS sequence"/>
</dbReference>
<organism evidence="1 2">
    <name type="scientific">Corynebacterium aurimucosum</name>
    <dbReference type="NCBI Taxonomy" id="169292"/>
    <lineage>
        <taxon>Bacteria</taxon>
        <taxon>Bacillati</taxon>
        <taxon>Actinomycetota</taxon>
        <taxon>Actinomycetes</taxon>
        <taxon>Mycobacteriales</taxon>
        <taxon>Corynebacteriaceae</taxon>
        <taxon>Corynebacterium</taxon>
    </lineage>
</organism>
<reference evidence="1 2" key="1">
    <citation type="submission" date="2019-07" db="EMBL/GenBank/DDBJ databases">
        <title>Draft genome of C. aurimucosum strain 14-2523.</title>
        <authorList>
            <person name="Pacheco L.G.C."/>
            <person name="Aguiar E.R.G.R."/>
            <person name="Navas J."/>
            <person name="Santos C.S."/>
            <person name="Rocha D.J.P.G."/>
        </authorList>
    </citation>
    <scope>NUCLEOTIDE SEQUENCE [LARGE SCALE GENOMIC DNA]</scope>
    <source>
        <strain evidence="1 2">14-2523</strain>
    </source>
</reference>
<evidence type="ECO:0000313" key="2">
    <source>
        <dbReference type="Proteomes" id="UP000320531"/>
    </source>
</evidence>
<dbReference type="AlphaFoldDB" id="A0A558GFX1"/>
<gene>
    <name evidence="1" type="ORF">FQK23_12450</name>
</gene>